<keyword evidence="1" id="KW-0812">Transmembrane</keyword>
<sequence length="461" mass="46488">MAPTTVRIVLVEGENADGVTIDEDYFEVAARNGSATRSGPEQVVAAILGTREGAVESGYQLTSIGVTWTDPAEAAALRDMLAARKAENVMLVSAFLAAVSLAQTVGNATNYAHTALLYVEPDTATLAVVDSADGSISDVHRHPLPPDDDQAVAQLAKMVASVEALEIRPESVFVVGSDVDIRVIKPALEAATSLPLSVPAEPETALARGAALASANAPLFSSSTAALAYAKDFGTGAADPCALAPEYLYVADVTARPGEQALAYSAASDEKPDAYTAAGDRAAVDREDFRTGAVTDYAGPQRRSFLPVGSALAAVFVVGVVALAVVLAISVRPTVGVRPNPGHNVVAPTPPPAATAVPAPVPEAPAPVPPADAPVPVAPTPMPAPPVRAPAAPAPAPMPVAPPPPPVAAPPIVAPPLIVVPLIPQLPHIFGPPVEGPPLVPRGGGHGGGGHGGFGIPGVHM</sequence>
<name>A0A1X2A2B0_9MYCO</name>
<dbReference type="AlphaFoldDB" id="A0A1X2A2B0"/>
<dbReference type="PRINTS" id="PR01217">
    <property type="entry name" value="PRICHEXTENSN"/>
</dbReference>
<dbReference type="InterPro" id="IPR055583">
    <property type="entry name" value="DUF7159"/>
</dbReference>
<accession>A0A1X2A2B0</accession>
<organism evidence="3 4">
    <name type="scientific">Mycobacterium nebraskense</name>
    <dbReference type="NCBI Taxonomy" id="244292"/>
    <lineage>
        <taxon>Bacteria</taxon>
        <taxon>Bacillati</taxon>
        <taxon>Actinomycetota</taxon>
        <taxon>Actinomycetes</taxon>
        <taxon>Mycobacteriales</taxon>
        <taxon>Mycobacteriaceae</taxon>
        <taxon>Mycobacterium</taxon>
    </lineage>
</organism>
<dbReference type="Pfam" id="PF23717">
    <property type="entry name" value="DUF7159"/>
    <property type="match status" value="1"/>
</dbReference>
<feature type="transmembrane region" description="Helical" evidence="1">
    <location>
        <begin position="305"/>
        <end position="329"/>
    </location>
</feature>
<reference evidence="3 4" key="1">
    <citation type="submission" date="2016-01" db="EMBL/GenBank/DDBJ databases">
        <title>The new phylogeny of the genus Mycobacterium.</title>
        <authorList>
            <person name="Tarcisio F."/>
            <person name="Conor M."/>
            <person name="Antonella G."/>
            <person name="Elisabetta G."/>
            <person name="Giulia F.S."/>
            <person name="Sara T."/>
            <person name="Anna F."/>
            <person name="Clotilde B."/>
            <person name="Roberto B."/>
            <person name="Veronica D.S."/>
            <person name="Fabio R."/>
            <person name="Monica P."/>
            <person name="Olivier J."/>
            <person name="Enrico T."/>
            <person name="Nicola S."/>
        </authorList>
    </citation>
    <scope>NUCLEOTIDE SEQUENCE [LARGE SCALE GENOMIC DNA]</scope>
    <source>
        <strain evidence="3 4">DSM 44803</strain>
    </source>
</reference>
<dbReference type="EMBL" id="LQPH01000003">
    <property type="protein sequence ID" value="ORW35707.1"/>
    <property type="molecule type" value="Genomic_DNA"/>
</dbReference>
<evidence type="ECO:0000313" key="4">
    <source>
        <dbReference type="Proteomes" id="UP000193781"/>
    </source>
</evidence>
<comment type="caution">
    <text evidence="3">The sequence shown here is derived from an EMBL/GenBank/DDBJ whole genome shotgun (WGS) entry which is preliminary data.</text>
</comment>
<evidence type="ECO:0000256" key="1">
    <source>
        <dbReference type="SAM" id="Phobius"/>
    </source>
</evidence>
<dbReference type="Proteomes" id="UP000193781">
    <property type="component" value="Unassembled WGS sequence"/>
</dbReference>
<gene>
    <name evidence="3" type="ORF">AWC17_21620</name>
</gene>
<evidence type="ECO:0000259" key="2">
    <source>
        <dbReference type="Pfam" id="PF23717"/>
    </source>
</evidence>
<dbReference type="STRING" id="244292.ABW17_30110"/>
<keyword evidence="4" id="KW-1185">Reference proteome</keyword>
<evidence type="ECO:0000313" key="3">
    <source>
        <dbReference type="EMBL" id="ORW35707.1"/>
    </source>
</evidence>
<feature type="domain" description="DUF7159" evidence="2">
    <location>
        <begin position="1"/>
        <end position="225"/>
    </location>
</feature>
<protein>
    <recommendedName>
        <fullName evidence="2">DUF7159 domain-containing protein</fullName>
    </recommendedName>
</protein>
<keyword evidence="1" id="KW-1133">Transmembrane helix</keyword>
<keyword evidence="1" id="KW-0472">Membrane</keyword>
<proteinExistence type="predicted"/>